<dbReference type="CDD" id="cd01650">
    <property type="entry name" value="RT_nLTR_like"/>
    <property type="match status" value="1"/>
</dbReference>
<dbReference type="Pfam" id="PF00078">
    <property type="entry name" value="RVT_1"/>
    <property type="match status" value="1"/>
</dbReference>
<dbReference type="AlphaFoldDB" id="A0AAD8W2D1"/>
<protein>
    <recommendedName>
        <fullName evidence="1">Reverse transcriptase domain-containing protein</fullName>
    </recommendedName>
</protein>
<evidence type="ECO:0000313" key="2">
    <source>
        <dbReference type="EMBL" id="KAK1632760.1"/>
    </source>
</evidence>
<name>A0AAD8W2D1_LOLMU</name>
<evidence type="ECO:0000313" key="3">
    <source>
        <dbReference type="Proteomes" id="UP001231189"/>
    </source>
</evidence>
<sequence length="377" mass="41846">MNELLCKDFTAAEVKEALESIGDLKAPGVDGLPSIFYKKSWDIVGEKVTAEVIEVLNGGPMPEGWNDTCVVLIPKTKNPESMKDLRPISLCNVVYKLVSKVLANRLKQVLPEIISPNQSAFVPGRLIMDNILLAYECTHYMKNKRNGREGFAAVKLDMSKAYDRVDQDSTGQIRGSGAGALRYVASAAQAEAHACEQAARAAADWGMVDVILESDAQNLVRAMRSTEFDRTPEGMIYRDIRLYMQLHFNSWPEPGGGLEEPERRLSSAGRARGAGGVDFMPLVLAVFCVDFGWLPLLGKEEQRRRPLQPLDSSFLQEAGYVRSRGWTQAAGHRCRPPCRHLRPHRPRRDHVFPASRLPSSALPLPPLCVKYIAVSFS</sequence>
<gene>
    <name evidence="2" type="ORF">QYE76_007075</name>
</gene>
<dbReference type="PANTHER" id="PTHR46890:SF48">
    <property type="entry name" value="RNA-DIRECTED DNA POLYMERASE"/>
    <property type="match status" value="1"/>
</dbReference>
<dbReference type="SUPFAM" id="SSF56672">
    <property type="entry name" value="DNA/RNA polymerases"/>
    <property type="match status" value="1"/>
</dbReference>
<dbReference type="GO" id="GO:0003676">
    <property type="term" value="F:nucleic acid binding"/>
    <property type="evidence" value="ECO:0007669"/>
    <property type="project" value="InterPro"/>
</dbReference>
<dbReference type="GO" id="GO:0004523">
    <property type="term" value="F:RNA-DNA hybrid ribonuclease activity"/>
    <property type="evidence" value="ECO:0007669"/>
    <property type="project" value="InterPro"/>
</dbReference>
<reference evidence="2" key="1">
    <citation type="submission" date="2023-07" db="EMBL/GenBank/DDBJ databases">
        <title>A chromosome-level genome assembly of Lolium multiflorum.</title>
        <authorList>
            <person name="Chen Y."/>
            <person name="Copetti D."/>
            <person name="Kolliker R."/>
            <person name="Studer B."/>
        </authorList>
    </citation>
    <scope>NUCLEOTIDE SEQUENCE</scope>
    <source>
        <strain evidence="2">02402/16</strain>
        <tissue evidence="2">Leaf</tissue>
    </source>
</reference>
<keyword evidence="3" id="KW-1185">Reference proteome</keyword>
<evidence type="ECO:0000259" key="1">
    <source>
        <dbReference type="Pfam" id="PF00078"/>
    </source>
</evidence>
<dbReference type="PANTHER" id="PTHR46890">
    <property type="entry name" value="NON-LTR RETROLELEMENT REVERSE TRANSCRIPTASE-LIKE PROTEIN-RELATED"/>
    <property type="match status" value="1"/>
</dbReference>
<feature type="domain" description="Reverse transcriptase" evidence="1">
    <location>
        <begin position="73"/>
        <end position="168"/>
    </location>
</feature>
<dbReference type="InterPro" id="IPR052343">
    <property type="entry name" value="Retrotransposon-Effector_Assoc"/>
</dbReference>
<dbReference type="EMBL" id="JAUUTY010000005">
    <property type="protein sequence ID" value="KAK1632760.1"/>
    <property type="molecule type" value="Genomic_DNA"/>
</dbReference>
<comment type="caution">
    <text evidence="2">The sequence shown here is derived from an EMBL/GenBank/DDBJ whole genome shotgun (WGS) entry which is preliminary data.</text>
</comment>
<dbReference type="InterPro" id="IPR000477">
    <property type="entry name" value="RT_dom"/>
</dbReference>
<accession>A0AAD8W2D1</accession>
<dbReference type="Proteomes" id="UP001231189">
    <property type="component" value="Unassembled WGS sequence"/>
</dbReference>
<dbReference type="InterPro" id="IPR043502">
    <property type="entry name" value="DNA/RNA_pol_sf"/>
</dbReference>
<proteinExistence type="predicted"/>
<organism evidence="2 3">
    <name type="scientific">Lolium multiflorum</name>
    <name type="common">Italian ryegrass</name>
    <name type="synonym">Lolium perenne subsp. multiflorum</name>
    <dbReference type="NCBI Taxonomy" id="4521"/>
    <lineage>
        <taxon>Eukaryota</taxon>
        <taxon>Viridiplantae</taxon>
        <taxon>Streptophyta</taxon>
        <taxon>Embryophyta</taxon>
        <taxon>Tracheophyta</taxon>
        <taxon>Spermatophyta</taxon>
        <taxon>Magnoliopsida</taxon>
        <taxon>Liliopsida</taxon>
        <taxon>Poales</taxon>
        <taxon>Poaceae</taxon>
        <taxon>BOP clade</taxon>
        <taxon>Pooideae</taxon>
        <taxon>Poodae</taxon>
        <taxon>Poeae</taxon>
        <taxon>Poeae Chloroplast Group 2 (Poeae type)</taxon>
        <taxon>Loliodinae</taxon>
        <taxon>Loliinae</taxon>
        <taxon>Lolium</taxon>
    </lineage>
</organism>